<proteinExistence type="predicted"/>
<dbReference type="InterPro" id="IPR032823">
    <property type="entry name" value="BCA_ABC_TP_C"/>
</dbReference>
<name>A0ABV4QGW2_9ACTN</name>
<evidence type="ECO:0000259" key="11">
    <source>
        <dbReference type="PROSITE" id="PS50893"/>
    </source>
</evidence>
<dbReference type="SUPFAM" id="SSF52540">
    <property type="entry name" value="P-loop containing nucleoside triphosphate hydrolases"/>
    <property type="match status" value="1"/>
</dbReference>
<evidence type="ECO:0000256" key="4">
    <source>
        <dbReference type="ARBA" id="ARBA00022692"/>
    </source>
</evidence>
<dbReference type="Pfam" id="PF00005">
    <property type="entry name" value="ABC_tran"/>
    <property type="match status" value="1"/>
</dbReference>
<feature type="transmembrane region" description="Helical" evidence="10">
    <location>
        <begin position="193"/>
        <end position="213"/>
    </location>
</feature>
<dbReference type="CDD" id="cd03219">
    <property type="entry name" value="ABC_Mj1267_LivG_branched"/>
    <property type="match status" value="1"/>
</dbReference>
<feature type="region of interest" description="Disordered" evidence="9">
    <location>
        <begin position="922"/>
        <end position="947"/>
    </location>
</feature>
<evidence type="ECO:0000256" key="9">
    <source>
        <dbReference type="SAM" id="MobiDB-lite"/>
    </source>
</evidence>
<feature type="transmembrane region" description="Helical" evidence="10">
    <location>
        <begin position="63"/>
        <end position="83"/>
    </location>
</feature>
<keyword evidence="4 10" id="KW-0812">Transmembrane</keyword>
<feature type="transmembrane region" description="Helical" evidence="10">
    <location>
        <begin position="92"/>
        <end position="114"/>
    </location>
</feature>
<dbReference type="InterPro" id="IPR001851">
    <property type="entry name" value="ABC_transp_permease"/>
</dbReference>
<feature type="transmembrane region" description="Helical" evidence="10">
    <location>
        <begin position="426"/>
        <end position="445"/>
    </location>
</feature>
<keyword evidence="13" id="KW-1185">Reference proteome</keyword>
<keyword evidence="7 10" id="KW-1133">Transmembrane helix</keyword>
<dbReference type="Pfam" id="PF02653">
    <property type="entry name" value="BPD_transp_2"/>
    <property type="match status" value="2"/>
</dbReference>
<dbReference type="InterPro" id="IPR027417">
    <property type="entry name" value="P-loop_NTPase"/>
</dbReference>
<dbReference type="InterPro" id="IPR051120">
    <property type="entry name" value="ABC_AA/LPS_Transport"/>
</dbReference>
<keyword evidence="3" id="KW-1003">Cell membrane</keyword>
<evidence type="ECO:0000256" key="5">
    <source>
        <dbReference type="ARBA" id="ARBA00022741"/>
    </source>
</evidence>
<keyword evidence="5" id="KW-0547">Nucleotide-binding</keyword>
<dbReference type="Proteomes" id="UP001569963">
    <property type="component" value="Unassembled WGS sequence"/>
</dbReference>
<evidence type="ECO:0000313" key="12">
    <source>
        <dbReference type="EMBL" id="MFA1541920.1"/>
    </source>
</evidence>
<feature type="transmembrane region" description="Helical" evidence="10">
    <location>
        <begin position="323"/>
        <end position="342"/>
    </location>
</feature>
<comment type="caution">
    <text evidence="12">The sequence shown here is derived from an EMBL/GenBank/DDBJ whole genome shotgun (WGS) entry which is preliminary data.</text>
</comment>
<evidence type="ECO:0000256" key="6">
    <source>
        <dbReference type="ARBA" id="ARBA00022840"/>
    </source>
</evidence>
<gene>
    <name evidence="12" type="ORF">SM611_23565</name>
</gene>
<feature type="transmembrane region" description="Helical" evidence="10">
    <location>
        <begin position="281"/>
        <end position="302"/>
    </location>
</feature>
<dbReference type="CDD" id="cd06582">
    <property type="entry name" value="TM_PBP1_LivH_like"/>
    <property type="match status" value="1"/>
</dbReference>
<evidence type="ECO:0000313" key="13">
    <source>
        <dbReference type="Proteomes" id="UP001569963"/>
    </source>
</evidence>
<sequence length="947" mass="98136">MNDLLTFVILGLSVGAVYALTAQGLVLIYRGSGVVNFAQGAYSMIGAYLFFRVAPDLGLPQPAAWALALGVPAVLGGATHLLLMKHLRRASALVRLVATLGVFALLVGIGYQLWGRGQDLVVSPLPHSVHHLFGDGAGIGEDRFWIIGIAGALTLGLVALFRWTSFGRTTEAVAENPVAAAALGKSPDLVATVNWMIGAVLAALAGVLVAPILFLSVEALALIVLRSLAAALVGRFYSFWKTLAAALVIGLVETLLGRYIVDEGPLAPVVSDERLLFGAFTAQSVSHSAAFLMIVVVLFVAGRNLPVRGELLDRLPVLGSGRISLPGLLVATGITAVVILAVPPAWAASVQVSLAAAIICLSLVVVTGLTGQISLAQMGLAGTGAWIAGKLIQTQSWPFVPALVAAVAITMVVGVVIAVPALRTRGVNLALLTFGLSVVLSQLILQNPALTGGMAGIDIGTLSLFGWAIDGFDHPRRLAFVTLALLIAVCVAVANVRRGWTGLRMIALRSNERAAAALGLDGATIKVYAFALGAALAALGGVLLAFRQRNLVLTEFSPFSSVQLVVYTVIGGIGFVIGAIGGGTFAPGGIGGQIIHSFGLGTNALEIVSGAMLLVIILANPSGMAFEQVRFATLVRDRFRPAARGASPAGAARAPAAGAADAARRERPAAERVLDVADLSVRFGRVTAVDGVRLHVGHGEVLALIGPNGAGKTTVIDALTGFVRPDRGARIRLGDAALEDWGAARRARAGLVRSFQTLELFEDLTVLENLLVTAGSPAPLRYVTDLVRPRMPALTAAGEAAVQEFGLAGDLDRLPDELPHGRRRLLAIARAVAADPAVLLLDEPAAGLSEEETAELARLIRRLAGALGIAVLVVEHDMSFVRTCADRVAVLNFGRLIADGEPAEILSDPAVVAAYLGTAAEAGPQEAVPGPEDEAGPQEARAERERA</sequence>
<dbReference type="SMART" id="SM00382">
    <property type="entry name" value="AAA"/>
    <property type="match status" value="1"/>
</dbReference>
<keyword evidence="8 10" id="KW-0472">Membrane</keyword>
<feature type="transmembrane region" description="Helical" evidence="10">
    <location>
        <begin position="34"/>
        <end position="51"/>
    </location>
</feature>
<dbReference type="EMBL" id="JAXCEI010000010">
    <property type="protein sequence ID" value="MFA1541920.1"/>
    <property type="molecule type" value="Genomic_DNA"/>
</dbReference>
<dbReference type="CDD" id="cd06581">
    <property type="entry name" value="TM_PBP1_LivM_like"/>
    <property type="match status" value="1"/>
</dbReference>
<protein>
    <submittedName>
        <fullName evidence="12">Branched-chain amino acid ABC transporter permease/ATP-binding protein</fullName>
    </submittedName>
</protein>
<feature type="transmembrane region" description="Helical" evidence="10">
    <location>
        <begin position="6"/>
        <end position="27"/>
    </location>
</feature>
<feature type="transmembrane region" description="Helical" evidence="10">
    <location>
        <begin position="478"/>
        <end position="496"/>
    </location>
</feature>
<feature type="domain" description="ABC transporter" evidence="11">
    <location>
        <begin position="674"/>
        <end position="918"/>
    </location>
</feature>
<comment type="subcellular location">
    <subcellularLocation>
        <location evidence="1">Cell membrane</location>
        <topology evidence="1">Multi-pass membrane protein</topology>
    </subcellularLocation>
</comment>
<keyword evidence="2" id="KW-0813">Transport</keyword>
<feature type="transmembrane region" description="Helical" evidence="10">
    <location>
        <begin position="527"/>
        <end position="546"/>
    </location>
</feature>
<dbReference type="InterPro" id="IPR043428">
    <property type="entry name" value="LivM-like"/>
</dbReference>
<reference evidence="12 13" key="1">
    <citation type="submission" date="2023-11" db="EMBL/GenBank/DDBJ databases">
        <title>Actinomadura monticuli sp. nov., isolated from volcanic ash.</title>
        <authorList>
            <person name="Lee S.D."/>
            <person name="Yang H."/>
            <person name="Kim I.S."/>
        </authorList>
    </citation>
    <scope>NUCLEOTIDE SEQUENCE [LARGE SCALE GENOMIC DNA]</scope>
    <source>
        <strain evidence="12 13">DLS-62</strain>
    </source>
</reference>
<dbReference type="Pfam" id="PF12399">
    <property type="entry name" value="BCA_ABC_TP_C"/>
    <property type="match status" value="1"/>
</dbReference>
<evidence type="ECO:0000256" key="1">
    <source>
        <dbReference type="ARBA" id="ARBA00004651"/>
    </source>
</evidence>
<evidence type="ECO:0000256" key="7">
    <source>
        <dbReference type="ARBA" id="ARBA00022989"/>
    </source>
</evidence>
<dbReference type="InterPro" id="IPR003593">
    <property type="entry name" value="AAA+_ATPase"/>
</dbReference>
<feature type="transmembrane region" description="Helical" evidence="10">
    <location>
        <begin position="399"/>
        <end position="419"/>
    </location>
</feature>
<dbReference type="Gene3D" id="3.40.50.300">
    <property type="entry name" value="P-loop containing nucleotide triphosphate hydrolases"/>
    <property type="match status" value="1"/>
</dbReference>
<evidence type="ECO:0000256" key="8">
    <source>
        <dbReference type="ARBA" id="ARBA00023136"/>
    </source>
</evidence>
<evidence type="ECO:0000256" key="3">
    <source>
        <dbReference type="ARBA" id="ARBA00022475"/>
    </source>
</evidence>
<dbReference type="PROSITE" id="PS50893">
    <property type="entry name" value="ABC_TRANSPORTER_2"/>
    <property type="match status" value="1"/>
</dbReference>
<feature type="transmembrane region" description="Helical" evidence="10">
    <location>
        <begin position="144"/>
        <end position="161"/>
    </location>
</feature>
<feature type="transmembrane region" description="Helical" evidence="10">
    <location>
        <begin position="598"/>
        <end position="619"/>
    </location>
</feature>
<dbReference type="RefSeq" id="WP_371952076.1">
    <property type="nucleotide sequence ID" value="NZ_JAXCEI010000010.1"/>
</dbReference>
<feature type="transmembrane region" description="Helical" evidence="10">
    <location>
        <begin position="348"/>
        <end position="366"/>
    </location>
</feature>
<keyword evidence="6" id="KW-0067">ATP-binding</keyword>
<feature type="transmembrane region" description="Helical" evidence="10">
    <location>
        <begin position="566"/>
        <end position="586"/>
    </location>
</feature>
<evidence type="ECO:0000256" key="2">
    <source>
        <dbReference type="ARBA" id="ARBA00022448"/>
    </source>
</evidence>
<dbReference type="PANTHER" id="PTHR45772">
    <property type="entry name" value="CONSERVED COMPONENT OF ABC TRANSPORTER FOR NATURAL AMINO ACIDS-RELATED"/>
    <property type="match status" value="1"/>
</dbReference>
<organism evidence="12 13">
    <name type="scientific">Actinomadura monticuli</name>
    <dbReference type="NCBI Taxonomy" id="3097367"/>
    <lineage>
        <taxon>Bacteria</taxon>
        <taxon>Bacillati</taxon>
        <taxon>Actinomycetota</taxon>
        <taxon>Actinomycetes</taxon>
        <taxon>Streptosporangiales</taxon>
        <taxon>Thermomonosporaceae</taxon>
        <taxon>Actinomadura</taxon>
    </lineage>
</organism>
<accession>A0ABV4QGW2</accession>
<evidence type="ECO:0000256" key="10">
    <source>
        <dbReference type="SAM" id="Phobius"/>
    </source>
</evidence>
<dbReference type="InterPro" id="IPR003439">
    <property type="entry name" value="ABC_transporter-like_ATP-bd"/>
</dbReference>